<dbReference type="Proteomes" id="UP000887574">
    <property type="component" value="Unplaced"/>
</dbReference>
<name>A0A915EN96_9BILA</name>
<dbReference type="Gene3D" id="2.40.270.10">
    <property type="entry name" value="DNA-directed RNA polymerase, subunit 2, domain 6"/>
    <property type="match status" value="1"/>
</dbReference>
<dbReference type="WBParaSite" id="jg7156">
    <property type="protein sequence ID" value="jg7156"/>
    <property type="gene ID" value="jg7156"/>
</dbReference>
<keyword evidence="3" id="KW-0808">Transferase</keyword>
<dbReference type="InterPro" id="IPR037033">
    <property type="entry name" value="DNA-dir_RNAP_su2_hyb_sf"/>
</dbReference>
<dbReference type="GO" id="GO:0000428">
    <property type="term" value="C:DNA-directed RNA polymerase complex"/>
    <property type="evidence" value="ECO:0007669"/>
    <property type="project" value="UniProtKB-KW"/>
</dbReference>
<organism evidence="7 8">
    <name type="scientific">Ditylenchus dipsaci</name>
    <dbReference type="NCBI Taxonomy" id="166011"/>
    <lineage>
        <taxon>Eukaryota</taxon>
        <taxon>Metazoa</taxon>
        <taxon>Ecdysozoa</taxon>
        <taxon>Nematoda</taxon>
        <taxon>Chromadorea</taxon>
        <taxon>Rhabditida</taxon>
        <taxon>Tylenchina</taxon>
        <taxon>Tylenchomorpha</taxon>
        <taxon>Sphaerularioidea</taxon>
        <taxon>Anguinidae</taxon>
        <taxon>Anguininae</taxon>
        <taxon>Ditylenchus</taxon>
    </lineage>
</organism>
<dbReference type="GO" id="GO:0006351">
    <property type="term" value="P:DNA-templated transcription"/>
    <property type="evidence" value="ECO:0007669"/>
    <property type="project" value="InterPro"/>
</dbReference>
<dbReference type="SUPFAM" id="SSF64484">
    <property type="entry name" value="beta and beta-prime subunits of DNA dependent RNA-polymerase"/>
    <property type="match status" value="1"/>
</dbReference>
<keyword evidence="2" id="KW-0240">DNA-directed RNA polymerase</keyword>
<sequence>MAGKAAAMHGSTYDASPFVCSETDTAIGHFGKLLQKAGYNYMGNETMYSGVDGRVMQVEIFSDWYTTNDFDT</sequence>
<accession>A0A915EN96</accession>
<evidence type="ECO:0000313" key="8">
    <source>
        <dbReference type="WBParaSite" id="jg7156"/>
    </source>
</evidence>
<evidence type="ECO:0000256" key="1">
    <source>
        <dbReference type="ARBA" id="ARBA00012418"/>
    </source>
</evidence>
<keyword evidence="7" id="KW-1185">Reference proteome</keyword>
<dbReference type="GO" id="GO:0003899">
    <property type="term" value="F:DNA-directed RNA polymerase activity"/>
    <property type="evidence" value="ECO:0007669"/>
    <property type="project" value="UniProtKB-EC"/>
</dbReference>
<evidence type="ECO:0000259" key="6">
    <source>
        <dbReference type="Pfam" id="PF00562"/>
    </source>
</evidence>
<proteinExistence type="predicted"/>
<evidence type="ECO:0000256" key="5">
    <source>
        <dbReference type="ARBA" id="ARBA00023163"/>
    </source>
</evidence>
<reference evidence="8" key="1">
    <citation type="submission" date="2022-11" db="UniProtKB">
        <authorList>
            <consortium name="WormBaseParasite"/>
        </authorList>
    </citation>
    <scope>IDENTIFICATION</scope>
</reference>
<evidence type="ECO:0000256" key="3">
    <source>
        <dbReference type="ARBA" id="ARBA00022679"/>
    </source>
</evidence>
<feature type="domain" description="DNA-directed RNA polymerase subunit 2 hybrid-binding" evidence="6">
    <location>
        <begin position="1"/>
        <end position="61"/>
    </location>
</feature>
<dbReference type="GO" id="GO:0003677">
    <property type="term" value="F:DNA binding"/>
    <property type="evidence" value="ECO:0007669"/>
    <property type="project" value="InterPro"/>
</dbReference>
<dbReference type="InterPro" id="IPR007120">
    <property type="entry name" value="DNA-dir_RNAP_su2_dom"/>
</dbReference>
<evidence type="ECO:0000256" key="2">
    <source>
        <dbReference type="ARBA" id="ARBA00022478"/>
    </source>
</evidence>
<evidence type="ECO:0000313" key="7">
    <source>
        <dbReference type="Proteomes" id="UP000887574"/>
    </source>
</evidence>
<protein>
    <recommendedName>
        <fullName evidence="1">DNA-directed RNA polymerase</fullName>
        <ecNumber evidence="1">2.7.7.6</ecNumber>
    </recommendedName>
</protein>
<dbReference type="Pfam" id="PF00562">
    <property type="entry name" value="RNA_pol_Rpb2_6"/>
    <property type="match status" value="1"/>
</dbReference>
<keyword evidence="4" id="KW-0548">Nucleotidyltransferase</keyword>
<dbReference type="AlphaFoldDB" id="A0A915EN96"/>
<dbReference type="EC" id="2.7.7.6" evidence="1"/>
<keyword evidence="5" id="KW-0804">Transcription</keyword>
<evidence type="ECO:0000256" key="4">
    <source>
        <dbReference type="ARBA" id="ARBA00022695"/>
    </source>
</evidence>